<evidence type="ECO:0000256" key="9">
    <source>
        <dbReference type="PIRSR" id="PIRSR602401-1"/>
    </source>
</evidence>
<dbReference type="OrthoDB" id="2685000at2759"/>
<evidence type="ECO:0000256" key="4">
    <source>
        <dbReference type="ARBA" id="ARBA00022617"/>
    </source>
</evidence>
<keyword evidence="7 9" id="KW-0408">Iron</keyword>
<evidence type="ECO:0000256" key="2">
    <source>
        <dbReference type="ARBA" id="ARBA00005179"/>
    </source>
</evidence>
<dbReference type="PANTHER" id="PTHR46300">
    <property type="entry name" value="P450, PUTATIVE (EUROFUNG)-RELATED-RELATED"/>
    <property type="match status" value="1"/>
</dbReference>
<reference evidence="12" key="2">
    <citation type="submission" date="2015-01" db="EMBL/GenBank/DDBJ databases">
        <title>Evolutionary Origins and Diversification of the Mycorrhizal Mutualists.</title>
        <authorList>
            <consortium name="DOE Joint Genome Institute"/>
            <consortium name="Mycorrhizal Genomics Consortium"/>
            <person name="Kohler A."/>
            <person name="Kuo A."/>
            <person name="Nagy L.G."/>
            <person name="Floudas D."/>
            <person name="Copeland A."/>
            <person name="Barry K.W."/>
            <person name="Cichocki N."/>
            <person name="Veneault-Fourrey C."/>
            <person name="LaButti K."/>
            <person name="Lindquist E.A."/>
            <person name="Lipzen A."/>
            <person name="Lundell T."/>
            <person name="Morin E."/>
            <person name="Murat C."/>
            <person name="Riley R."/>
            <person name="Ohm R."/>
            <person name="Sun H."/>
            <person name="Tunlid A."/>
            <person name="Henrissat B."/>
            <person name="Grigoriev I.V."/>
            <person name="Hibbett D.S."/>
            <person name="Martin F."/>
        </authorList>
    </citation>
    <scope>NUCLEOTIDE SEQUENCE [LARGE SCALE GENOMIC DNA]</scope>
    <source>
        <strain evidence="12">Ve08.2h10</strain>
    </source>
</reference>
<feature type="non-terminal residue" evidence="11">
    <location>
        <position position="1"/>
    </location>
</feature>
<dbReference type="GO" id="GO:0004497">
    <property type="term" value="F:monooxygenase activity"/>
    <property type="evidence" value="ECO:0007669"/>
    <property type="project" value="UniProtKB-KW"/>
</dbReference>
<dbReference type="STRING" id="930991.A0A0D0D1A3"/>
<sequence>CPGFAHRATKDIIWGGQCIPAGATVYGCHWAIGRDPIAFPDPDRFNPQRWLDPNGQLRTDIRFYAFGFGRRSCPGLHVANRSLYINLALFLWSFRIMERPDAPIDVNGFTDAIISRAPPFEAEFVPRMEEKKLRDIMGGGIL</sequence>
<name>A0A0D0D1A3_9AGAM</name>
<dbReference type="InterPro" id="IPR002401">
    <property type="entry name" value="Cyt_P450_E_grp-I"/>
</dbReference>
<keyword evidence="4 9" id="KW-0349">Heme</keyword>
<evidence type="ECO:0000256" key="5">
    <source>
        <dbReference type="ARBA" id="ARBA00022723"/>
    </source>
</evidence>
<dbReference type="InterPro" id="IPR001128">
    <property type="entry name" value="Cyt_P450"/>
</dbReference>
<evidence type="ECO:0000256" key="1">
    <source>
        <dbReference type="ARBA" id="ARBA00001971"/>
    </source>
</evidence>
<accession>A0A0D0D1A3</accession>
<dbReference type="Pfam" id="PF00067">
    <property type="entry name" value="p450"/>
    <property type="match status" value="1"/>
</dbReference>
<feature type="binding site" description="axial binding residue" evidence="9">
    <location>
        <position position="73"/>
    </location>
    <ligand>
        <name>heme</name>
        <dbReference type="ChEBI" id="CHEBI:30413"/>
    </ligand>
    <ligandPart>
        <name>Fe</name>
        <dbReference type="ChEBI" id="CHEBI:18248"/>
    </ligandPart>
</feature>
<comment type="similarity">
    <text evidence="3 10">Belongs to the cytochrome P450 family.</text>
</comment>
<dbReference type="PRINTS" id="PR00463">
    <property type="entry name" value="EP450I"/>
</dbReference>
<dbReference type="HOGENOM" id="CLU_001570_20_2_1"/>
<organism evidence="11 12">
    <name type="scientific">Paxillus rubicundulus Ve08.2h10</name>
    <dbReference type="NCBI Taxonomy" id="930991"/>
    <lineage>
        <taxon>Eukaryota</taxon>
        <taxon>Fungi</taxon>
        <taxon>Dikarya</taxon>
        <taxon>Basidiomycota</taxon>
        <taxon>Agaricomycotina</taxon>
        <taxon>Agaricomycetes</taxon>
        <taxon>Agaricomycetidae</taxon>
        <taxon>Boletales</taxon>
        <taxon>Paxilineae</taxon>
        <taxon>Paxillaceae</taxon>
        <taxon>Paxillus</taxon>
    </lineage>
</organism>
<proteinExistence type="inferred from homology"/>
<dbReference type="EMBL" id="KN825523">
    <property type="protein sequence ID" value="KIK90252.1"/>
    <property type="molecule type" value="Genomic_DNA"/>
</dbReference>
<dbReference type="AlphaFoldDB" id="A0A0D0D1A3"/>
<gene>
    <name evidence="11" type="ORF">PAXRUDRAFT_685485</name>
</gene>
<keyword evidence="12" id="KW-1185">Reference proteome</keyword>
<evidence type="ECO:0000313" key="12">
    <source>
        <dbReference type="Proteomes" id="UP000054538"/>
    </source>
</evidence>
<dbReference type="InParanoid" id="A0A0D0D1A3"/>
<evidence type="ECO:0000313" key="11">
    <source>
        <dbReference type="EMBL" id="KIK90252.1"/>
    </source>
</evidence>
<evidence type="ECO:0008006" key="13">
    <source>
        <dbReference type="Google" id="ProtNLM"/>
    </source>
</evidence>
<dbReference type="PANTHER" id="PTHR46300:SF1">
    <property type="entry name" value="P450, PUTATIVE (EUROFUNG)-RELATED"/>
    <property type="match status" value="1"/>
</dbReference>
<keyword evidence="5 9" id="KW-0479">Metal-binding</keyword>
<dbReference type="InterPro" id="IPR050364">
    <property type="entry name" value="Cytochrome_P450_fung"/>
</dbReference>
<evidence type="ECO:0000256" key="3">
    <source>
        <dbReference type="ARBA" id="ARBA00010617"/>
    </source>
</evidence>
<dbReference type="Gene3D" id="1.10.630.10">
    <property type="entry name" value="Cytochrome P450"/>
    <property type="match status" value="1"/>
</dbReference>
<reference evidence="11 12" key="1">
    <citation type="submission" date="2014-04" db="EMBL/GenBank/DDBJ databases">
        <authorList>
            <consortium name="DOE Joint Genome Institute"/>
            <person name="Kuo A."/>
            <person name="Kohler A."/>
            <person name="Jargeat P."/>
            <person name="Nagy L.G."/>
            <person name="Floudas D."/>
            <person name="Copeland A."/>
            <person name="Barry K.W."/>
            <person name="Cichocki N."/>
            <person name="Veneault-Fourrey C."/>
            <person name="LaButti K."/>
            <person name="Lindquist E.A."/>
            <person name="Lipzen A."/>
            <person name="Lundell T."/>
            <person name="Morin E."/>
            <person name="Murat C."/>
            <person name="Sun H."/>
            <person name="Tunlid A."/>
            <person name="Henrissat B."/>
            <person name="Grigoriev I.V."/>
            <person name="Hibbett D.S."/>
            <person name="Martin F."/>
            <person name="Nordberg H.P."/>
            <person name="Cantor M.N."/>
            <person name="Hua S.X."/>
        </authorList>
    </citation>
    <scope>NUCLEOTIDE SEQUENCE [LARGE SCALE GENOMIC DNA]</scope>
    <source>
        <strain evidence="11 12">Ve08.2h10</strain>
    </source>
</reference>
<evidence type="ECO:0000256" key="7">
    <source>
        <dbReference type="ARBA" id="ARBA00023004"/>
    </source>
</evidence>
<dbReference type="Proteomes" id="UP000054538">
    <property type="component" value="Unassembled WGS sequence"/>
</dbReference>
<keyword evidence="8 10" id="KW-0503">Monooxygenase</keyword>
<comment type="pathway">
    <text evidence="2">Secondary metabolite biosynthesis.</text>
</comment>
<dbReference type="GO" id="GO:0020037">
    <property type="term" value="F:heme binding"/>
    <property type="evidence" value="ECO:0007669"/>
    <property type="project" value="InterPro"/>
</dbReference>
<dbReference type="PROSITE" id="PS00086">
    <property type="entry name" value="CYTOCHROME_P450"/>
    <property type="match status" value="1"/>
</dbReference>
<protein>
    <recommendedName>
        <fullName evidence="13">Cytochrome P450</fullName>
    </recommendedName>
</protein>
<dbReference type="InterPro" id="IPR036396">
    <property type="entry name" value="Cyt_P450_sf"/>
</dbReference>
<evidence type="ECO:0000256" key="10">
    <source>
        <dbReference type="RuleBase" id="RU000461"/>
    </source>
</evidence>
<keyword evidence="6 10" id="KW-0560">Oxidoreductase</keyword>
<evidence type="ECO:0000256" key="8">
    <source>
        <dbReference type="ARBA" id="ARBA00023033"/>
    </source>
</evidence>
<evidence type="ECO:0000256" key="6">
    <source>
        <dbReference type="ARBA" id="ARBA00023002"/>
    </source>
</evidence>
<dbReference type="SUPFAM" id="SSF48264">
    <property type="entry name" value="Cytochrome P450"/>
    <property type="match status" value="1"/>
</dbReference>
<dbReference type="GO" id="GO:0016705">
    <property type="term" value="F:oxidoreductase activity, acting on paired donors, with incorporation or reduction of molecular oxygen"/>
    <property type="evidence" value="ECO:0007669"/>
    <property type="project" value="InterPro"/>
</dbReference>
<dbReference type="InterPro" id="IPR017972">
    <property type="entry name" value="Cyt_P450_CS"/>
</dbReference>
<comment type="cofactor">
    <cofactor evidence="1 9">
        <name>heme</name>
        <dbReference type="ChEBI" id="CHEBI:30413"/>
    </cofactor>
</comment>
<dbReference type="GO" id="GO:0005506">
    <property type="term" value="F:iron ion binding"/>
    <property type="evidence" value="ECO:0007669"/>
    <property type="project" value="InterPro"/>
</dbReference>